<proteinExistence type="predicted"/>
<dbReference type="Proteomes" id="UP000018467">
    <property type="component" value="Unassembled WGS sequence"/>
</dbReference>
<keyword evidence="2" id="KW-1185">Reference proteome</keyword>
<reference evidence="1" key="4">
    <citation type="submission" date="2025-09" db="UniProtKB">
        <authorList>
            <consortium name="Ensembl"/>
        </authorList>
    </citation>
    <scope>IDENTIFICATION</scope>
</reference>
<protein>
    <submittedName>
        <fullName evidence="1">Uncharacterized protein</fullName>
    </submittedName>
</protein>
<reference evidence="2" key="1">
    <citation type="submission" date="2013-03" db="EMBL/GenBank/DDBJ databases">
        <authorList>
            <person name="Jeffery W."/>
            <person name="Warren W."/>
            <person name="Wilson R.K."/>
        </authorList>
    </citation>
    <scope>NUCLEOTIDE SEQUENCE</scope>
    <source>
        <strain evidence="2">female</strain>
    </source>
</reference>
<name>A0A3B1IL38_ASTMX</name>
<dbReference type="Ensembl" id="ENSAMXT00000031008.1">
    <property type="protein sequence ID" value="ENSAMXP00000029949.1"/>
    <property type="gene ID" value="ENSAMXG00000038074.1"/>
</dbReference>
<reference evidence="1" key="3">
    <citation type="submission" date="2025-08" db="UniProtKB">
        <authorList>
            <consortium name="Ensembl"/>
        </authorList>
    </citation>
    <scope>IDENTIFICATION</scope>
</reference>
<accession>A0A3B1IL38</accession>
<evidence type="ECO:0000313" key="1">
    <source>
        <dbReference type="Ensembl" id="ENSAMXP00000029949.1"/>
    </source>
</evidence>
<sequence length="83" mass="9044">MADQCVCVRARVTLMSKSCLFRLKGKVRRAKYCSNRASVLSSPMSIALFPSMHRDCCVPVAGSGLCRPSEVVLLTLGGAPLRW</sequence>
<dbReference type="InParanoid" id="A0A3B1IL38"/>
<organism evidence="1 2">
    <name type="scientific">Astyanax mexicanus</name>
    <name type="common">Blind cave fish</name>
    <name type="synonym">Astyanax fasciatus mexicanus</name>
    <dbReference type="NCBI Taxonomy" id="7994"/>
    <lineage>
        <taxon>Eukaryota</taxon>
        <taxon>Metazoa</taxon>
        <taxon>Chordata</taxon>
        <taxon>Craniata</taxon>
        <taxon>Vertebrata</taxon>
        <taxon>Euteleostomi</taxon>
        <taxon>Actinopterygii</taxon>
        <taxon>Neopterygii</taxon>
        <taxon>Teleostei</taxon>
        <taxon>Ostariophysi</taxon>
        <taxon>Characiformes</taxon>
        <taxon>Characoidei</taxon>
        <taxon>Acestrorhamphidae</taxon>
        <taxon>Acestrorhamphinae</taxon>
        <taxon>Astyanax</taxon>
    </lineage>
</organism>
<reference evidence="2" key="2">
    <citation type="journal article" date="2014" name="Nat. Commun.">
        <title>The cavefish genome reveals candidate genes for eye loss.</title>
        <authorList>
            <person name="McGaugh S.E."/>
            <person name="Gross J.B."/>
            <person name="Aken B."/>
            <person name="Blin M."/>
            <person name="Borowsky R."/>
            <person name="Chalopin D."/>
            <person name="Hinaux H."/>
            <person name="Jeffery W.R."/>
            <person name="Keene A."/>
            <person name="Ma L."/>
            <person name="Minx P."/>
            <person name="Murphy D."/>
            <person name="O'Quin K.E."/>
            <person name="Retaux S."/>
            <person name="Rohner N."/>
            <person name="Searle S.M."/>
            <person name="Stahl B.A."/>
            <person name="Tabin C."/>
            <person name="Volff J.N."/>
            <person name="Yoshizawa M."/>
            <person name="Warren W.C."/>
        </authorList>
    </citation>
    <scope>NUCLEOTIDE SEQUENCE [LARGE SCALE GENOMIC DNA]</scope>
    <source>
        <strain evidence="2">female</strain>
    </source>
</reference>
<dbReference type="AlphaFoldDB" id="A0A3B1IL38"/>
<evidence type="ECO:0000313" key="2">
    <source>
        <dbReference type="Proteomes" id="UP000018467"/>
    </source>
</evidence>
<dbReference type="Bgee" id="ENSAMXG00000038074">
    <property type="expression patterns" value="Expressed in embryo"/>
</dbReference>